<dbReference type="AlphaFoldDB" id="A0A9D4VGY6"/>
<keyword evidence="5" id="KW-1185">Reference proteome</keyword>
<organism evidence="4 5">
    <name type="scientific">Pisum sativum</name>
    <name type="common">Garden pea</name>
    <name type="synonym">Lathyrus oleraceus</name>
    <dbReference type="NCBI Taxonomy" id="3888"/>
    <lineage>
        <taxon>Eukaryota</taxon>
        <taxon>Viridiplantae</taxon>
        <taxon>Streptophyta</taxon>
        <taxon>Embryophyta</taxon>
        <taxon>Tracheophyta</taxon>
        <taxon>Spermatophyta</taxon>
        <taxon>Magnoliopsida</taxon>
        <taxon>eudicotyledons</taxon>
        <taxon>Gunneridae</taxon>
        <taxon>Pentapetalae</taxon>
        <taxon>rosids</taxon>
        <taxon>fabids</taxon>
        <taxon>Fabales</taxon>
        <taxon>Fabaceae</taxon>
        <taxon>Papilionoideae</taxon>
        <taxon>50 kb inversion clade</taxon>
        <taxon>NPAAA clade</taxon>
        <taxon>Hologalegina</taxon>
        <taxon>IRL clade</taxon>
        <taxon>Fabeae</taxon>
        <taxon>Lathyrus</taxon>
    </lineage>
</organism>
<evidence type="ECO:0000256" key="2">
    <source>
        <dbReference type="SAM" id="Phobius"/>
    </source>
</evidence>
<feature type="region of interest" description="Disordered" evidence="1">
    <location>
        <begin position="1"/>
        <end position="56"/>
    </location>
</feature>
<feature type="compositionally biased region" description="Low complexity" evidence="1">
    <location>
        <begin position="1"/>
        <end position="23"/>
    </location>
</feature>
<proteinExistence type="predicted"/>
<protein>
    <recommendedName>
        <fullName evidence="3">F-box domain-containing protein</fullName>
    </recommendedName>
</protein>
<feature type="domain" description="F-box" evidence="3">
    <location>
        <begin position="148"/>
        <end position="186"/>
    </location>
</feature>
<keyword evidence="2" id="KW-0812">Transmembrane</keyword>
<feature type="transmembrane region" description="Helical" evidence="2">
    <location>
        <begin position="85"/>
        <end position="111"/>
    </location>
</feature>
<dbReference type="Pfam" id="PF00646">
    <property type="entry name" value="F-box"/>
    <property type="match status" value="1"/>
</dbReference>
<comment type="caution">
    <text evidence="4">The sequence shown here is derived from an EMBL/GenBank/DDBJ whole genome shotgun (WGS) entry which is preliminary data.</text>
</comment>
<dbReference type="PANTHER" id="PTHR32212:SF269">
    <property type="entry name" value="F-BOX_RNI_FBD-LIKE DOMAIN PROTEIN"/>
    <property type="match status" value="1"/>
</dbReference>
<dbReference type="Gene3D" id="1.20.1280.50">
    <property type="match status" value="1"/>
</dbReference>
<sequence>MAPSKQITPKPKTPKKQQQLAPAKKVRAPRKQPPAPAKKVRAPRKQPPAMKANQQQLSPGPGFLFLSFTVKTRVFKRVLADSNNVIFFILNNKLLLIHTVMTTICIAIHLFDPKICQSLCINYLGWLVICLYYSSHIYLRYIYFVDIISDLSDCILIHILSFMDAQEAVQTCILSKRWINVWKKLHTLTLLDYSELSGKLFEHFVFKFLSLRDDQTDIHSILLHPPFLRKECNKLVYHILKYAFSHHVQHLLINFICFKPNCFSFSSSTLKSLELTSDHLISGVISIFPNSLNFPALTTLSLSYFTFFSNEDGCAEPFSTFNMLNTLIIHHCQVLHKRHLCISNAKLENLSITMCYYMISRTYFEIELYAPSL</sequence>
<gene>
    <name evidence="4" type="ORF">KIW84_070504</name>
</gene>
<name>A0A9D4VGY6_PEA</name>
<dbReference type="Gramene" id="Psat07G0050400-T1">
    <property type="protein sequence ID" value="KAI5383118.1"/>
    <property type="gene ID" value="KIW84_070504"/>
</dbReference>
<reference evidence="4 5" key="1">
    <citation type="journal article" date="2022" name="Nat. Genet.">
        <title>Improved pea reference genome and pan-genome highlight genomic features and evolutionary characteristics.</title>
        <authorList>
            <person name="Yang T."/>
            <person name="Liu R."/>
            <person name="Luo Y."/>
            <person name="Hu S."/>
            <person name="Wang D."/>
            <person name="Wang C."/>
            <person name="Pandey M.K."/>
            <person name="Ge S."/>
            <person name="Xu Q."/>
            <person name="Li N."/>
            <person name="Li G."/>
            <person name="Huang Y."/>
            <person name="Saxena R.K."/>
            <person name="Ji Y."/>
            <person name="Li M."/>
            <person name="Yan X."/>
            <person name="He Y."/>
            <person name="Liu Y."/>
            <person name="Wang X."/>
            <person name="Xiang C."/>
            <person name="Varshney R.K."/>
            <person name="Ding H."/>
            <person name="Gao S."/>
            <person name="Zong X."/>
        </authorList>
    </citation>
    <scope>NUCLEOTIDE SEQUENCE [LARGE SCALE GENOMIC DNA]</scope>
    <source>
        <strain evidence="4 5">cv. Zhongwan 6</strain>
    </source>
</reference>
<feature type="transmembrane region" description="Helical" evidence="2">
    <location>
        <begin position="123"/>
        <end position="144"/>
    </location>
</feature>
<keyword evidence="2" id="KW-0472">Membrane</keyword>
<evidence type="ECO:0000259" key="3">
    <source>
        <dbReference type="Pfam" id="PF00646"/>
    </source>
</evidence>
<dbReference type="InterPro" id="IPR053781">
    <property type="entry name" value="F-box_AtFBL13-like"/>
</dbReference>
<evidence type="ECO:0000313" key="5">
    <source>
        <dbReference type="Proteomes" id="UP001058974"/>
    </source>
</evidence>
<dbReference type="CDD" id="cd22160">
    <property type="entry name" value="F-box_AtFBL13-like"/>
    <property type="match status" value="1"/>
</dbReference>
<keyword evidence="2" id="KW-1133">Transmembrane helix</keyword>
<evidence type="ECO:0000256" key="1">
    <source>
        <dbReference type="SAM" id="MobiDB-lite"/>
    </source>
</evidence>
<dbReference type="EMBL" id="JAMSHJ010000007">
    <property type="protein sequence ID" value="KAI5383118.1"/>
    <property type="molecule type" value="Genomic_DNA"/>
</dbReference>
<accession>A0A9D4VGY6</accession>
<feature type="non-terminal residue" evidence="4">
    <location>
        <position position="373"/>
    </location>
</feature>
<evidence type="ECO:0000313" key="4">
    <source>
        <dbReference type="EMBL" id="KAI5383118.1"/>
    </source>
</evidence>
<dbReference type="PANTHER" id="PTHR32212">
    <property type="entry name" value="CYCLIN-LIKE F-BOX"/>
    <property type="match status" value="1"/>
</dbReference>
<dbReference type="InterPro" id="IPR036047">
    <property type="entry name" value="F-box-like_dom_sf"/>
</dbReference>
<dbReference type="InterPro" id="IPR001810">
    <property type="entry name" value="F-box_dom"/>
</dbReference>
<dbReference type="Proteomes" id="UP001058974">
    <property type="component" value="Chromosome 7"/>
</dbReference>
<dbReference type="SUPFAM" id="SSF81383">
    <property type="entry name" value="F-box domain"/>
    <property type="match status" value="1"/>
</dbReference>